<dbReference type="SUPFAM" id="SSF55035">
    <property type="entry name" value="NAD-binding domain of HMG-CoA reductase"/>
    <property type="match status" value="1"/>
</dbReference>
<dbReference type="InterPro" id="IPR009023">
    <property type="entry name" value="HMG_CoA_Rdtase_NAD(P)-bd_sf"/>
</dbReference>
<evidence type="ECO:0000256" key="4">
    <source>
        <dbReference type="ARBA" id="ARBA00023002"/>
    </source>
</evidence>
<proteinExistence type="inferred from homology"/>
<dbReference type="Pfam" id="PF00368">
    <property type="entry name" value="HMG-CoA_red"/>
    <property type="match status" value="1"/>
</dbReference>
<evidence type="ECO:0000256" key="1">
    <source>
        <dbReference type="ARBA" id="ARBA00007661"/>
    </source>
</evidence>
<dbReference type="RefSeq" id="WP_265618028.1">
    <property type="nucleotide sequence ID" value="NZ_JAPFRD010000011.1"/>
</dbReference>
<organism evidence="6 7">
    <name type="scientific">Alteromonas aquimaris</name>
    <dbReference type="NCBI Taxonomy" id="2998417"/>
    <lineage>
        <taxon>Bacteria</taxon>
        <taxon>Pseudomonadati</taxon>
        <taxon>Pseudomonadota</taxon>
        <taxon>Gammaproteobacteria</taxon>
        <taxon>Alteromonadales</taxon>
        <taxon>Alteromonadaceae</taxon>
        <taxon>Alteromonas/Salinimonas group</taxon>
        <taxon>Alteromonas</taxon>
    </lineage>
</organism>
<dbReference type="SUPFAM" id="SSF56542">
    <property type="entry name" value="Substrate-binding domain of HMG-CoA reductase"/>
    <property type="match status" value="1"/>
</dbReference>
<evidence type="ECO:0000256" key="2">
    <source>
        <dbReference type="ARBA" id="ARBA00012999"/>
    </source>
</evidence>
<evidence type="ECO:0000256" key="3">
    <source>
        <dbReference type="ARBA" id="ARBA00022857"/>
    </source>
</evidence>
<comment type="similarity">
    <text evidence="1">Belongs to the HMG-CoA reductase family.</text>
</comment>
<dbReference type="EMBL" id="JAPFRD010000011">
    <property type="protein sequence ID" value="MCW8109277.1"/>
    <property type="molecule type" value="Genomic_DNA"/>
</dbReference>
<dbReference type="PRINTS" id="PR00071">
    <property type="entry name" value="HMGCOARDTASE"/>
</dbReference>
<dbReference type="InterPro" id="IPR009029">
    <property type="entry name" value="HMG_CoA_Rdtase_sub-bd_dom_sf"/>
</dbReference>
<evidence type="ECO:0000313" key="7">
    <source>
        <dbReference type="Proteomes" id="UP001142810"/>
    </source>
</evidence>
<dbReference type="EC" id="1.1.1.34" evidence="2"/>
<keyword evidence="4" id="KW-0560">Oxidoreductase</keyword>
<keyword evidence="7" id="KW-1185">Reference proteome</keyword>
<dbReference type="Pfam" id="PF25653">
    <property type="entry name" value="HMG-CoA_red_N"/>
    <property type="match status" value="1"/>
</dbReference>
<dbReference type="PROSITE" id="PS50065">
    <property type="entry name" value="HMG_COA_REDUCTASE_4"/>
    <property type="match status" value="1"/>
</dbReference>
<feature type="domain" description="Hydroxymethylglutaryl-CoA reductase-like" evidence="5">
    <location>
        <begin position="7"/>
        <end position="122"/>
    </location>
</feature>
<protein>
    <recommendedName>
        <fullName evidence="2">hydroxymethylglutaryl-CoA reductase (NADPH)</fullName>
        <ecNumber evidence="2">1.1.1.34</ecNumber>
    </recommendedName>
</protein>
<gene>
    <name evidence="6" type="ORF">OPS25_12280</name>
</gene>
<keyword evidence="3" id="KW-0521">NADP</keyword>
<dbReference type="PANTHER" id="PTHR10572:SF24">
    <property type="entry name" value="3-HYDROXY-3-METHYLGLUTARYL-COENZYME A REDUCTASE"/>
    <property type="match status" value="1"/>
</dbReference>
<dbReference type="InterPro" id="IPR002202">
    <property type="entry name" value="HMG_CoA_Rdtase"/>
</dbReference>
<evidence type="ECO:0000259" key="5">
    <source>
        <dbReference type="Pfam" id="PF25653"/>
    </source>
</evidence>
<comment type="caution">
    <text evidence="6">The sequence shown here is derived from an EMBL/GenBank/DDBJ whole genome shotgun (WGS) entry which is preliminary data.</text>
</comment>
<dbReference type="Proteomes" id="UP001142810">
    <property type="component" value="Unassembled WGS sequence"/>
</dbReference>
<sequence>MFVPSMLLKQLYTHGSLCRTSQGVRFMLKNRLKDATIQSLNWIALDGKRIDEDKIYLEISPEEILSFTEFNQKGEVSFDLKQVLTVHLHLDESVSPEKRKVGISFKASPFGKLKFEVEDNVSEETSDKTQIPRDNHDDYEEGIIGKRQRYFENFTKGKVNHVGKYSIDPQQLKGNIEHFIGVAQVPMGIAGPLIIDGEHAKGEFVVPLATTEGTLVASYNRGMKLLNMSGGVKSTVVDDAMQRAPVFVFSDARGARDFAKWVQDNIATIREHAEGTSSVAKLTYIDHFLSNKFAFLRFNYKTGDAAGQNMVGRATFAACGWILDNYQGIENFYLESNFATDKKASQINIMRTRGKRVTAEATIKREHLLSVMRVDPKQIDYHGRVAGVGSFLSGVNNTGLHSPNGITAMFIATGQDVANVSESSAGILYSELTEEGDLYLSLTIPSLIVATYGGGTGIGTQRECLELMDCYGRDRAYKFAEIVGAVALAGEISLASAISSSDWVSSHEQYGRNR</sequence>
<dbReference type="PANTHER" id="PTHR10572">
    <property type="entry name" value="3-HYDROXY-3-METHYLGLUTARYL-COENZYME A REDUCTASE"/>
    <property type="match status" value="1"/>
</dbReference>
<dbReference type="InterPro" id="IPR057868">
    <property type="entry name" value="HMG-CoA"/>
</dbReference>
<reference evidence="6" key="1">
    <citation type="submission" date="2022-11" db="EMBL/GenBank/DDBJ databases">
        <title>Alteromonas sp. nov., isolated from sea water of the Qingdao.</title>
        <authorList>
            <person name="Wang Q."/>
        </authorList>
    </citation>
    <scope>NUCLEOTIDE SEQUENCE</scope>
    <source>
        <strain evidence="6">ASW11-7</strain>
    </source>
</reference>
<dbReference type="InterPro" id="IPR023074">
    <property type="entry name" value="HMG_CoA_Rdtase_cat_sf"/>
</dbReference>
<accession>A0ABT3P914</accession>
<dbReference type="Gene3D" id="3.30.70.420">
    <property type="entry name" value="Hydroxymethylglutaryl-CoA reductase, class I/II, NAD/NADP-binding domain"/>
    <property type="match status" value="1"/>
</dbReference>
<evidence type="ECO:0000313" key="6">
    <source>
        <dbReference type="EMBL" id="MCW8109277.1"/>
    </source>
</evidence>
<dbReference type="Gene3D" id="3.90.770.10">
    <property type="entry name" value="3-hydroxy-3-methylglutaryl-coenzyme A Reductase, Chain A, domain 2"/>
    <property type="match status" value="1"/>
</dbReference>
<name>A0ABT3P914_9ALTE</name>
<dbReference type="InterPro" id="IPR004554">
    <property type="entry name" value="HMG_CoA_Rdtase_eu_arc"/>
</dbReference>
<dbReference type="CDD" id="cd00643">
    <property type="entry name" value="HMG-CoA_reductase_classI"/>
    <property type="match status" value="1"/>
</dbReference>